<protein>
    <submittedName>
        <fullName evidence="1">Uncharacterized protein</fullName>
    </submittedName>
</protein>
<dbReference type="RefSeq" id="WP_154773567.1">
    <property type="nucleotide sequence ID" value="NZ_WLYL01000043.1"/>
</dbReference>
<name>A0A6L6GHQ6_9GAMM</name>
<dbReference type="AlphaFoldDB" id="A0A6L6GHQ6"/>
<sequence length="83" mass="9990">MAVAEAFVARQNCYFNYEFEELYLDDDFPEELSISLRGMMFRHEIQYPNAIYYIYYSDVLTGCELQRMKDDWAKYCPEDKGLL</sequence>
<dbReference type="Proteomes" id="UP000473854">
    <property type="component" value="Unassembled WGS sequence"/>
</dbReference>
<evidence type="ECO:0000313" key="1">
    <source>
        <dbReference type="EMBL" id="MTD12018.1"/>
    </source>
</evidence>
<organism evidence="1 2">
    <name type="scientific">Acinetobacter faecalis</name>
    <dbReference type="NCBI Taxonomy" id="2665161"/>
    <lineage>
        <taxon>Bacteria</taxon>
        <taxon>Pseudomonadati</taxon>
        <taxon>Pseudomonadota</taxon>
        <taxon>Gammaproteobacteria</taxon>
        <taxon>Moraxellales</taxon>
        <taxon>Moraxellaceae</taxon>
        <taxon>Acinetobacter</taxon>
    </lineage>
</organism>
<accession>A0A6L6GHQ6</accession>
<reference evidence="1 2" key="1">
    <citation type="submission" date="2019-11" db="EMBL/GenBank/DDBJ databases">
        <authorList>
            <person name="An D."/>
        </authorList>
    </citation>
    <scope>NUCLEOTIDE SEQUENCE [LARGE SCALE GENOMIC DNA]</scope>
    <source>
        <strain evidence="1 2">YIM 103518</strain>
    </source>
</reference>
<gene>
    <name evidence="1" type="ORF">GIX10_11395</name>
</gene>
<comment type="caution">
    <text evidence="1">The sequence shown here is derived from an EMBL/GenBank/DDBJ whole genome shotgun (WGS) entry which is preliminary data.</text>
</comment>
<dbReference type="EMBL" id="WLYL01000043">
    <property type="protein sequence ID" value="MTD12018.1"/>
    <property type="molecule type" value="Genomic_DNA"/>
</dbReference>
<proteinExistence type="predicted"/>
<evidence type="ECO:0000313" key="2">
    <source>
        <dbReference type="Proteomes" id="UP000473854"/>
    </source>
</evidence>